<sequence>MAEEPVIIRYFKELFSNPGESLMGKIEGAEVEIKGELCPRKGNKDQLFLYGKLDGKRLSKIKFMCALCDPHMFVAADILCRSAAGKDREAVAALDLASYEGLLGGSSPEGFEHFKRARELLVLGMMEALDS</sequence>
<protein>
    <recommendedName>
        <fullName evidence="3">NIF system FeS cluster assembly NifU N-terminal domain-containing protein</fullName>
    </recommendedName>
</protein>
<dbReference type="Proteomes" id="UP000317778">
    <property type="component" value="Unassembled WGS sequence"/>
</dbReference>
<comment type="caution">
    <text evidence="1">The sequence shown here is derived from an EMBL/GenBank/DDBJ whole genome shotgun (WGS) entry which is preliminary data.</text>
</comment>
<proteinExistence type="predicted"/>
<gene>
    <name evidence="1" type="ORF">CEE36_07525</name>
</gene>
<evidence type="ECO:0000313" key="1">
    <source>
        <dbReference type="EMBL" id="TKJ42064.1"/>
    </source>
</evidence>
<accession>A0A532V4C9</accession>
<organism evidence="1 2">
    <name type="scientific">candidate division TA06 bacterium B3_TA06</name>
    <dbReference type="NCBI Taxonomy" id="2012487"/>
    <lineage>
        <taxon>Bacteria</taxon>
        <taxon>Bacteria division TA06</taxon>
    </lineage>
</organism>
<reference evidence="1 2" key="1">
    <citation type="submission" date="2017-06" db="EMBL/GenBank/DDBJ databases">
        <title>Novel microbial phyla capable of carbon fixation and sulfur reduction in deep-sea sediments.</title>
        <authorList>
            <person name="Huang J."/>
            <person name="Baker B."/>
            <person name="Wang Y."/>
        </authorList>
    </citation>
    <scope>NUCLEOTIDE SEQUENCE [LARGE SCALE GENOMIC DNA]</scope>
    <source>
        <strain evidence="1">B3_TA06</strain>
    </source>
</reference>
<dbReference type="EMBL" id="NJBO01000011">
    <property type="protein sequence ID" value="TKJ42064.1"/>
    <property type="molecule type" value="Genomic_DNA"/>
</dbReference>
<name>A0A532V4C9_UNCT6</name>
<dbReference type="AlphaFoldDB" id="A0A532V4C9"/>
<evidence type="ECO:0008006" key="3">
    <source>
        <dbReference type="Google" id="ProtNLM"/>
    </source>
</evidence>
<evidence type="ECO:0000313" key="2">
    <source>
        <dbReference type="Proteomes" id="UP000317778"/>
    </source>
</evidence>